<comment type="caution">
    <text evidence="1">The sequence shown here is derived from an EMBL/GenBank/DDBJ whole genome shotgun (WGS) entry which is preliminary data.</text>
</comment>
<organism evidence="1 2">
    <name type="scientific">Scutellospora calospora</name>
    <dbReference type="NCBI Taxonomy" id="85575"/>
    <lineage>
        <taxon>Eukaryota</taxon>
        <taxon>Fungi</taxon>
        <taxon>Fungi incertae sedis</taxon>
        <taxon>Mucoromycota</taxon>
        <taxon>Glomeromycotina</taxon>
        <taxon>Glomeromycetes</taxon>
        <taxon>Diversisporales</taxon>
        <taxon>Gigasporaceae</taxon>
        <taxon>Scutellospora</taxon>
    </lineage>
</organism>
<dbReference type="Proteomes" id="UP000789860">
    <property type="component" value="Unassembled WGS sequence"/>
</dbReference>
<feature type="non-terminal residue" evidence="1">
    <location>
        <position position="509"/>
    </location>
</feature>
<reference evidence="1" key="1">
    <citation type="submission" date="2021-06" db="EMBL/GenBank/DDBJ databases">
        <authorList>
            <person name="Kallberg Y."/>
            <person name="Tangrot J."/>
            <person name="Rosling A."/>
        </authorList>
    </citation>
    <scope>NUCLEOTIDE SEQUENCE</scope>
    <source>
        <strain evidence="1">AU212A</strain>
    </source>
</reference>
<accession>A0ACA9MW56</accession>
<keyword evidence="2" id="KW-1185">Reference proteome</keyword>
<evidence type="ECO:0000313" key="1">
    <source>
        <dbReference type="EMBL" id="CAG8618012.1"/>
    </source>
</evidence>
<feature type="non-terminal residue" evidence="1">
    <location>
        <position position="1"/>
    </location>
</feature>
<proteinExistence type="predicted"/>
<evidence type="ECO:0000313" key="2">
    <source>
        <dbReference type="Proteomes" id="UP000789860"/>
    </source>
</evidence>
<gene>
    <name evidence="1" type="ORF">SCALOS_LOCUS7548</name>
</gene>
<dbReference type="EMBL" id="CAJVPM010017090">
    <property type="protein sequence ID" value="CAG8618012.1"/>
    <property type="molecule type" value="Genomic_DNA"/>
</dbReference>
<name>A0ACA9MW56_9GLOM</name>
<protein>
    <submittedName>
        <fullName evidence="1">10001_t:CDS:1</fullName>
    </submittedName>
</protein>
<sequence>NMLSHLWSKHRIDKDHPEGTNTNDSIIKAMHIITKQRQEKIAQLLVEFIIEDCQPFHILQSKAFCRLLNYMEPGFQIPCEKTVKKMIDKAYDWSCDQLFGIINMDGGYVNLMTDLWSSRTNQAYIGVTVTWINSNFELKKALLTIQLLLSLHTAKAIEDSLNQVITNWRLTGRVFCITTDNGANVKKAISLMDNITRSSCSAHTLQLSVLKGLKPAVRLIKRAKNLILFFSQSPKQSERLIDAQEKCRYPKIYQTIDDVPTRWNSSYLAWVRLKELQKAIDYLVLMLPSESERCDRLDGEYLKLINLTETEWRLLDNLISLLKPFYEATNIFSGSNYPTLNLIYPTMRLLIKKFAPSYEQSKDDYADLLFEPINRHEDDPESDIENEFDTLVIKKSTYNDSRFKGHRLIETPVTNEGLCDLVKAACFLSLKEYWEEDNHQPSVGLDELFNTSDREPATTNSLIAALYSNEELNDEIYNETEGDCYLREPIEKRGCDPLTWWKDRSEKYP</sequence>